<dbReference type="PaxDb" id="55529-EKX32086"/>
<dbReference type="STRING" id="905079.L1I752"/>
<dbReference type="InterPro" id="IPR045052">
    <property type="entry name" value="Copine"/>
</dbReference>
<dbReference type="GO" id="GO:0071277">
    <property type="term" value="P:cellular response to calcium ion"/>
    <property type="evidence" value="ECO:0007669"/>
    <property type="project" value="TreeGrafter"/>
</dbReference>
<dbReference type="eggNOG" id="KOG1327">
    <property type="taxonomic scope" value="Eukaryota"/>
</dbReference>
<dbReference type="CDD" id="cd04047">
    <property type="entry name" value="C2B_Copine"/>
    <property type="match status" value="1"/>
</dbReference>
<dbReference type="GO" id="GO:0005544">
    <property type="term" value="F:calcium-dependent phospholipid binding"/>
    <property type="evidence" value="ECO:0007669"/>
    <property type="project" value="InterPro"/>
</dbReference>
<dbReference type="KEGG" id="gtt:GUITHDRAFT_148859"/>
<dbReference type="RefSeq" id="XP_005819066.1">
    <property type="nucleotide sequence ID" value="XM_005819009.1"/>
</dbReference>
<dbReference type="Proteomes" id="UP000011087">
    <property type="component" value="Unassembled WGS sequence"/>
</dbReference>
<organism evidence="2">
    <name type="scientific">Guillardia theta (strain CCMP2712)</name>
    <name type="common">Cryptophyte</name>
    <dbReference type="NCBI Taxonomy" id="905079"/>
    <lineage>
        <taxon>Eukaryota</taxon>
        <taxon>Cryptophyceae</taxon>
        <taxon>Pyrenomonadales</taxon>
        <taxon>Geminigeraceae</taxon>
        <taxon>Guillardia</taxon>
    </lineage>
</organism>
<accession>L1I752</accession>
<gene>
    <name evidence="2" type="ORF">GUITHDRAFT_148859</name>
</gene>
<evidence type="ECO:0000259" key="1">
    <source>
        <dbReference type="PROSITE" id="PS50004"/>
    </source>
</evidence>
<dbReference type="PANTHER" id="PTHR10857">
    <property type="entry name" value="COPINE"/>
    <property type="match status" value="1"/>
</dbReference>
<evidence type="ECO:0000313" key="2">
    <source>
        <dbReference type="EMBL" id="EKX32086.1"/>
    </source>
</evidence>
<dbReference type="PROSITE" id="PS50004">
    <property type="entry name" value="C2"/>
    <property type="match status" value="1"/>
</dbReference>
<dbReference type="InterPro" id="IPR035892">
    <property type="entry name" value="C2_domain_sf"/>
</dbReference>
<reference evidence="2 4" key="1">
    <citation type="journal article" date="2012" name="Nature">
        <title>Algal genomes reveal evolutionary mosaicism and the fate of nucleomorphs.</title>
        <authorList>
            <consortium name="DOE Joint Genome Institute"/>
            <person name="Curtis B.A."/>
            <person name="Tanifuji G."/>
            <person name="Burki F."/>
            <person name="Gruber A."/>
            <person name="Irimia M."/>
            <person name="Maruyama S."/>
            <person name="Arias M.C."/>
            <person name="Ball S.G."/>
            <person name="Gile G.H."/>
            <person name="Hirakawa Y."/>
            <person name="Hopkins J.F."/>
            <person name="Kuo A."/>
            <person name="Rensing S.A."/>
            <person name="Schmutz J."/>
            <person name="Symeonidi A."/>
            <person name="Elias M."/>
            <person name="Eveleigh R.J."/>
            <person name="Herman E.K."/>
            <person name="Klute M.J."/>
            <person name="Nakayama T."/>
            <person name="Obornik M."/>
            <person name="Reyes-Prieto A."/>
            <person name="Armbrust E.V."/>
            <person name="Aves S.J."/>
            <person name="Beiko R.G."/>
            <person name="Coutinho P."/>
            <person name="Dacks J.B."/>
            <person name="Durnford D.G."/>
            <person name="Fast N.M."/>
            <person name="Green B.R."/>
            <person name="Grisdale C.J."/>
            <person name="Hempel F."/>
            <person name="Henrissat B."/>
            <person name="Hoppner M.P."/>
            <person name="Ishida K."/>
            <person name="Kim E."/>
            <person name="Koreny L."/>
            <person name="Kroth P.G."/>
            <person name="Liu Y."/>
            <person name="Malik S.B."/>
            <person name="Maier U.G."/>
            <person name="McRose D."/>
            <person name="Mock T."/>
            <person name="Neilson J.A."/>
            <person name="Onodera N.T."/>
            <person name="Poole A.M."/>
            <person name="Pritham E.J."/>
            <person name="Richards T.A."/>
            <person name="Rocap G."/>
            <person name="Roy S.W."/>
            <person name="Sarai C."/>
            <person name="Schaack S."/>
            <person name="Shirato S."/>
            <person name="Slamovits C.H."/>
            <person name="Spencer D.F."/>
            <person name="Suzuki S."/>
            <person name="Worden A.Z."/>
            <person name="Zauner S."/>
            <person name="Barry K."/>
            <person name="Bell C."/>
            <person name="Bharti A.K."/>
            <person name="Crow J.A."/>
            <person name="Grimwood J."/>
            <person name="Kramer R."/>
            <person name="Lindquist E."/>
            <person name="Lucas S."/>
            <person name="Salamov A."/>
            <person name="McFadden G.I."/>
            <person name="Lane C.E."/>
            <person name="Keeling P.J."/>
            <person name="Gray M.W."/>
            <person name="Grigoriev I.V."/>
            <person name="Archibald J.M."/>
        </authorList>
    </citation>
    <scope>NUCLEOTIDE SEQUENCE</scope>
    <source>
        <strain evidence="2 4">CCMP2712</strain>
    </source>
</reference>
<dbReference type="Pfam" id="PF00168">
    <property type="entry name" value="C2"/>
    <property type="match status" value="1"/>
</dbReference>
<reference evidence="3" key="3">
    <citation type="submission" date="2015-06" db="UniProtKB">
        <authorList>
            <consortium name="EnsemblProtists"/>
        </authorList>
    </citation>
    <scope>IDENTIFICATION</scope>
</reference>
<dbReference type="SMART" id="SM00239">
    <property type="entry name" value="C2"/>
    <property type="match status" value="1"/>
</dbReference>
<dbReference type="GO" id="GO:0005886">
    <property type="term" value="C:plasma membrane"/>
    <property type="evidence" value="ECO:0007669"/>
    <property type="project" value="TreeGrafter"/>
</dbReference>
<dbReference type="Gene3D" id="2.60.40.150">
    <property type="entry name" value="C2 domain"/>
    <property type="match status" value="1"/>
</dbReference>
<dbReference type="InterPro" id="IPR037768">
    <property type="entry name" value="C2B_Copine"/>
</dbReference>
<dbReference type="GeneID" id="17288817"/>
<dbReference type="PANTHER" id="PTHR10857:SF106">
    <property type="entry name" value="C2 DOMAIN-CONTAINING PROTEIN"/>
    <property type="match status" value="1"/>
</dbReference>
<dbReference type="OrthoDB" id="5855668at2759"/>
<keyword evidence="4" id="KW-1185">Reference proteome</keyword>
<evidence type="ECO:0000313" key="3">
    <source>
        <dbReference type="EnsemblProtists" id="EKX32086"/>
    </source>
</evidence>
<dbReference type="HOGENOM" id="CLU_695325_0_0_1"/>
<feature type="domain" description="C2" evidence="1">
    <location>
        <begin position="154"/>
        <end position="283"/>
    </location>
</feature>
<dbReference type="EnsemblProtists" id="EKX32086">
    <property type="protein sequence ID" value="EKX32086"/>
    <property type="gene ID" value="GUITHDRAFT_148859"/>
</dbReference>
<reference evidence="4" key="2">
    <citation type="submission" date="2012-11" db="EMBL/GenBank/DDBJ databases">
        <authorList>
            <person name="Kuo A."/>
            <person name="Curtis B.A."/>
            <person name="Tanifuji G."/>
            <person name="Burki F."/>
            <person name="Gruber A."/>
            <person name="Irimia M."/>
            <person name="Maruyama S."/>
            <person name="Arias M.C."/>
            <person name="Ball S.G."/>
            <person name="Gile G.H."/>
            <person name="Hirakawa Y."/>
            <person name="Hopkins J.F."/>
            <person name="Rensing S.A."/>
            <person name="Schmutz J."/>
            <person name="Symeonidi A."/>
            <person name="Elias M."/>
            <person name="Eveleigh R.J."/>
            <person name="Herman E.K."/>
            <person name="Klute M.J."/>
            <person name="Nakayama T."/>
            <person name="Obornik M."/>
            <person name="Reyes-Prieto A."/>
            <person name="Armbrust E.V."/>
            <person name="Aves S.J."/>
            <person name="Beiko R.G."/>
            <person name="Coutinho P."/>
            <person name="Dacks J.B."/>
            <person name="Durnford D.G."/>
            <person name="Fast N.M."/>
            <person name="Green B.R."/>
            <person name="Grisdale C."/>
            <person name="Hempe F."/>
            <person name="Henrissat B."/>
            <person name="Hoppner M.P."/>
            <person name="Ishida K.-I."/>
            <person name="Kim E."/>
            <person name="Koreny L."/>
            <person name="Kroth P.G."/>
            <person name="Liu Y."/>
            <person name="Malik S.-B."/>
            <person name="Maier U.G."/>
            <person name="McRose D."/>
            <person name="Mock T."/>
            <person name="Neilson J.A."/>
            <person name="Onodera N.T."/>
            <person name="Poole A.M."/>
            <person name="Pritham E.J."/>
            <person name="Richards T.A."/>
            <person name="Rocap G."/>
            <person name="Roy S.W."/>
            <person name="Sarai C."/>
            <person name="Schaack S."/>
            <person name="Shirato S."/>
            <person name="Slamovits C.H."/>
            <person name="Spencer D.F."/>
            <person name="Suzuki S."/>
            <person name="Worden A.Z."/>
            <person name="Zauner S."/>
            <person name="Barry K."/>
            <person name="Bell C."/>
            <person name="Bharti A.K."/>
            <person name="Crow J.A."/>
            <person name="Grimwood J."/>
            <person name="Kramer R."/>
            <person name="Lindquist E."/>
            <person name="Lucas S."/>
            <person name="Salamov A."/>
            <person name="McFadden G.I."/>
            <person name="Lane C.E."/>
            <person name="Keeling P.J."/>
            <person name="Gray M.W."/>
            <person name="Grigoriev I.V."/>
            <person name="Archibald J.M."/>
        </authorList>
    </citation>
    <scope>NUCLEOTIDE SEQUENCE</scope>
    <source>
        <strain evidence="4">CCMP2712</strain>
    </source>
</reference>
<dbReference type="EMBL" id="JH993212">
    <property type="protein sequence ID" value="EKX32086.1"/>
    <property type="molecule type" value="Genomic_DNA"/>
</dbReference>
<dbReference type="AlphaFoldDB" id="L1I752"/>
<protein>
    <recommendedName>
        <fullName evidence="1">C2 domain-containing protein</fullName>
    </recommendedName>
</protein>
<name>L1I752_GUITC</name>
<dbReference type="SUPFAM" id="SSF49562">
    <property type="entry name" value="C2 domain (Calcium/lipid-binding domain, CaLB)"/>
    <property type="match status" value="1"/>
</dbReference>
<evidence type="ECO:0000313" key="4">
    <source>
        <dbReference type="Proteomes" id="UP000011087"/>
    </source>
</evidence>
<sequence>MEENVGRCVQVVSEWKIGRERVRGSGGGRGGGRVWCEAAMHDLKCKVKLIIKADDLALNPPRGQGYSCRVLEMNSVSGSYELVDATEVVEVRDGKQGGFVFGKKKQLIRFELLLSSDGTGEAAAKLDCTLGKIVGSSRSTLSAQLVATSGGAEGCGKLTVLAEEIKDPTKDKIWIKMKGINLAAKDRGKSDPYIVIKRKTAISEEVIHKTEWIKNNLNPEWQPFTIELMELCNGDMDRQFIIECWDRVLSPQLPTSSCRAGTSSVRPPQLLDYKERKPGKEVDPGKLGVECKIIYDPLTVSEDENQDEEEEEDEKLVVVVVRTPTFLDYISHGCKLRISVAVDFTGSNGTPTDKQSLHYNGEPLNNQYYQAMSAVASIILAYDDVNKALAAQGGGDG</sequence>
<dbReference type="InterPro" id="IPR000008">
    <property type="entry name" value="C2_dom"/>
</dbReference>
<proteinExistence type="predicted"/>